<dbReference type="InterPro" id="IPR036875">
    <property type="entry name" value="Znf_CCHC_sf"/>
</dbReference>
<feature type="compositionally biased region" description="Basic and acidic residues" evidence="2">
    <location>
        <begin position="268"/>
        <end position="282"/>
    </location>
</feature>
<dbReference type="Proteomes" id="UP001566132">
    <property type="component" value="Unassembled WGS sequence"/>
</dbReference>
<dbReference type="SMART" id="SM00343">
    <property type="entry name" value="ZnF_C2HC"/>
    <property type="match status" value="3"/>
</dbReference>
<dbReference type="InterPro" id="IPR001878">
    <property type="entry name" value="Znf_CCHC"/>
</dbReference>
<keyword evidence="5" id="KW-1185">Reference proteome</keyword>
<feature type="compositionally biased region" description="Basic and acidic residues" evidence="2">
    <location>
        <begin position="84"/>
        <end position="94"/>
    </location>
</feature>
<evidence type="ECO:0000313" key="4">
    <source>
        <dbReference type="EMBL" id="KAL1487719.1"/>
    </source>
</evidence>
<feature type="region of interest" description="Disordered" evidence="2">
    <location>
        <begin position="268"/>
        <end position="291"/>
    </location>
</feature>
<feature type="domain" description="CCHC-type" evidence="3">
    <location>
        <begin position="614"/>
        <end position="630"/>
    </location>
</feature>
<dbReference type="GO" id="GO:0008270">
    <property type="term" value="F:zinc ion binding"/>
    <property type="evidence" value="ECO:0007669"/>
    <property type="project" value="UniProtKB-KW"/>
</dbReference>
<protein>
    <recommendedName>
        <fullName evidence="3">CCHC-type domain-containing protein</fullName>
    </recommendedName>
</protein>
<gene>
    <name evidence="4" type="ORF">ABEB36_015626</name>
</gene>
<name>A0ABD1DZA9_HYPHA</name>
<feature type="region of interest" description="Disordered" evidence="2">
    <location>
        <begin position="75"/>
        <end position="94"/>
    </location>
</feature>
<proteinExistence type="predicted"/>
<feature type="region of interest" description="Disordered" evidence="2">
    <location>
        <begin position="175"/>
        <end position="205"/>
    </location>
</feature>
<dbReference type="AlphaFoldDB" id="A0ABD1DZA9"/>
<dbReference type="EMBL" id="JBDJPC010000020">
    <property type="protein sequence ID" value="KAL1487719.1"/>
    <property type="molecule type" value="Genomic_DNA"/>
</dbReference>
<evidence type="ECO:0000259" key="3">
    <source>
        <dbReference type="PROSITE" id="PS50158"/>
    </source>
</evidence>
<reference evidence="4 5" key="1">
    <citation type="submission" date="2024-05" db="EMBL/GenBank/DDBJ databases">
        <title>Genetic variation in Jamaican populations of the coffee berry borer (Hypothenemus hampei).</title>
        <authorList>
            <person name="Errbii M."/>
            <person name="Myrie A."/>
        </authorList>
    </citation>
    <scope>NUCLEOTIDE SEQUENCE [LARGE SCALE GENOMIC DNA]</scope>
    <source>
        <strain evidence="4">JA-Hopewell-2020-01-JO</strain>
        <tissue evidence="4">Whole body</tissue>
    </source>
</reference>
<feature type="domain" description="CCHC-type" evidence="3">
    <location>
        <begin position="592"/>
        <end position="606"/>
    </location>
</feature>
<sequence length="681" mass="77991">MDMMSSKNLECPREGPANGGEYLTPVATAGVCSEGYGGSSKTSFMVNMGNRKKNLERLIDPFGKSDNIERSPMIQVQGQTSSMESRRKTMETPRRTLTCHPREIASADDNVQDKGECEDPFVSEYMAPITPDEERSQDTFGIIPLSIDGIEEIVDDKGTSDSDLSFWRSLMGKMRKEEGSSTEKSTTKRYRRESTEGSDEEESIGETLKSLVARTCSQANRLDQEIRLAYKPKKELTFIARNLMDISKQLKSKKIYSYINELGKKKEAREGSRQRVYQEKSRLSGTTQSESEWGSMQTSCFLPSSSESSFAALKSKRQRGGSYDSKKKESMKDAFSHTLSEGKVIYYIDNVHSYEDSKFYLNKEWEEQGIPKLCKERFPELEQIQEDFAIMEQRCTIKLDTSNRSIQNRLILARYDGSDRDLYEKAVKIRQEKTFEMVFHEDKTNVAIYGYKSTQRKGETTKRFKDTYAITVEGEGQTYSQVLKEVKKAVSPENAKHIEDIRSTRNNKMLITIKKDKQIVEKLEKEIKQALETLHIRGMDALCTKEEIETALKDSLSGERITKKLSDRLLNLQNIRVGCAVCRVEKKHLIVKCKRCWKSGHIERECQGTDMREKCFKCGEEGHKVKECKSIERCPLCQEDGHRASSGRCRDFKSCLAKVRKEEYEKRKDGVVVSTRNQSDV</sequence>
<accession>A0ABD1DZA9</accession>
<keyword evidence="1" id="KW-0863">Zinc-finger</keyword>
<dbReference type="Pfam" id="PF00098">
    <property type="entry name" value="zf-CCHC"/>
    <property type="match status" value="1"/>
</dbReference>
<dbReference type="PROSITE" id="PS50158">
    <property type="entry name" value="ZF_CCHC"/>
    <property type="match status" value="2"/>
</dbReference>
<evidence type="ECO:0000256" key="2">
    <source>
        <dbReference type="SAM" id="MobiDB-lite"/>
    </source>
</evidence>
<dbReference type="SUPFAM" id="SSF57756">
    <property type="entry name" value="Retrovirus zinc finger-like domains"/>
    <property type="match status" value="1"/>
</dbReference>
<comment type="caution">
    <text evidence="4">The sequence shown here is derived from an EMBL/GenBank/DDBJ whole genome shotgun (WGS) entry which is preliminary data.</text>
</comment>
<dbReference type="Gene3D" id="4.10.60.10">
    <property type="entry name" value="Zinc finger, CCHC-type"/>
    <property type="match status" value="1"/>
</dbReference>
<keyword evidence="1" id="KW-0862">Zinc</keyword>
<organism evidence="4 5">
    <name type="scientific">Hypothenemus hampei</name>
    <name type="common">Coffee berry borer</name>
    <dbReference type="NCBI Taxonomy" id="57062"/>
    <lineage>
        <taxon>Eukaryota</taxon>
        <taxon>Metazoa</taxon>
        <taxon>Ecdysozoa</taxon>
        <taxon>Arthropoda</taxon>
        <taxon>Hexapoda</taxon>
        <taxon>Insecta</taxon>
        <taxon>Pterygota</taxon>
        <taxon>Neoptera</taxon>
        <taxon>Endopterygota</taxon>
        <taxon>Coleoptera</taxon>
        <taxon>Polyphaga</taxon>
        <taxon>Cucujiformia</taxon>
        <taxon>Curculionidae</taxon>
        <taxon>Scolytinae</taxon>
        <taxon>Hypothenemus</taxon>
    </lineage>
</organism>
<evidence type="ECO:0000313" key="5">
    <source>
        <dbReference type="Proteomes" id="UP001566132"/>
    </source>
</evidence>
<keyword evidence="1" id="KW-0479">Metal-binding</keyword>
<evidence type="ECO:0000256" key="1">
    <source>
        <dbReference type="PROSITE-ProRule" id="PRU00047"/>
    </source>
</evidence>